<evidence type="ECO:0000256" key="7">
    <source>
        <dbReference type="ARBA" id="ARBA00023136"/>
    </source>
</evidence>
<evidence type="ECO:0000259" key="9">
    <source>
        <dbReference type="Pfam" id="PF12832"/>
    </source>
</evidence>
<gene>
    <name evidence="10" type="ORF">E1B00_01460</name>
</gene>
<dbReference type="Proteomes" id="UP000305760">
    <property type="component" value="Unassembled WGS sequence"/>
</dbReference>
<dbReference type="NCBIfam" id="NF037955">
    <property type="entry name" value="mfs"/>
    <property type="match status" value="1"/>
</dbReference>
<feature type="transmembrane region" description="Helical" evidence="8">
    <location>
        <begin position="110"/>
        <end position="127"/>
    </location>
</feature>
<feature type="transmembrane region" description="Helical" evidence="8">
    <location>
        <begin position="344"/>
        <end position="365"/>
    </location>
</feature>
<evidence type="ECO:0000256" key="5">
    <source>
        <dbReference type="ARBA" id="ARBA00022692"/>
    </source>
</evidence>
<dbReference type="PANTHER" id="PTHR23522">
    <property type="entry name" value="BLL5896 PROTEIN"/>
    <property type="match status" value="1"/>
</dbReference>
<comment type="subcellular location">
    <subcellularLocation>
        <location evidence="1">Cell inner membrane</location>
        <topology evidence="1">Multi-pass membrane protein</topology>
    </subcellularLocation>
</comment>
<feature type="transmembrane region" description="Helical" evidence="8">
    <location>
        <begin position="87"/>
        <end position="104"/>
    </location>
</feature>
<dbReference type="OrthoDB" id="9150135at2"/>
<feature type="transmembrane region" description="Helical" evidence="8">
    <location>
        <begin position="306"/>
        <end position="324"/>
    </location>
</feature>
<dbReference type="InterPro" id="IPR036259">
    <property type="entry name" value="MFS_trans_sf"/>
</dbReference>
<dbReference type="PANTHER" id="PTHR23522:SF10">
    <property type="entry name" value="3-PHENYLPROPIONIC ACID TRANSPORTER-RELATED"/>
    <property type="match status" value="1"/>
</dbReference>
<dbReference type="EMBL" id="SMDR01000001">
    <property type="protein sequence ID" value="TNJ34482.1"/>
    <property type="molecule type" value="Genomic_DNA"/>
</dbReference>
<name>A0A5C4RU53_9GAMM</name>
<feature type="transmembrane region" description="Helical" evidence="8">
    <location>
        <begin position="220"/>
        <end position="238"/>
    </location>
</feature>
<keyword evidence="7 8" id="KW-0472">Membrane</keyword>
<dbReference type="SUPFAM" id="SSF103473">
    <property type="entry name" value="MFS general substrate transporter"/>
    <property type="match status" value="1"/>
</dbReference>
<evidence type="ECO:0000256" key="1">
    <source>
        <dbReference type="ARBA" id="ARBA00004429"/>
    </source>
</evidence>
<dbReference type="GO" id="GO:0030395">
    <property type="term" value="F:lactose binding"/>
    <property type="evidence" value="ECO:0007669"/>
    <property type="project" value="TreeGrafter"/>
</dbReference>
<feature type="transmembrane region" description="Helical" evidence="8">
    <location>
        <begin position="148"/>
        <end position="168"/>
    </location>
</feature>
<proteinExistence type="predicted"/>
<dbReference type="GO" id="GO:0015528">
    <property type="term" value="F:lactose:proton symporter activity"/>
    <property type="evidence" value="ECO:0007669"/>
    <property type="project" value="TreeGrafter"/>
</dbReference>
<comment type="caution">
    <text evidence="10">The sequence shown here is derived from an EMBL/GenBank/DDBJ whole genome shotgun (WGS) entry which is preliminary data.</text>
</comment>
<dbReference type="InterPro" id="IPR026032">
    <property type="entry name" value="HcaT-like"/>
</dbReference>
<evidence type="ECO:0000313" key="10">
    <source>
        <dbReference type="EMBL" id="TNJ34482.1"/>
    </source>
</evidence>
<dbReference type="Gene3D" id="1.20.1250.20">
    <property type="entry name" value="MFS general substrate transporter like domains"/>
    <property type="match status" value="2"/>
</dbReference>
<dbReference type="PIRSF" id="PIRSF004925">
    <property type="entry name" value="HcaT"/>
    <property type="match status" value="1"/>
</dbReference>
<keyword evidence="4" id="KW-0997">Cell inner membrane</keyword>
<protein>
    <submittedName>
        <fullName evidence="10">MFS transporter</fullName>
    </submittedName>
</protein>
<evidence type="ECO:0000256" key="3">
    <source>
        <dbReference type="ARBA" id="ARBA00022475"/>
    </source>
</evidence>
<keyword evidence="11" id="KW-1185">Reference proteome</keyword>
<feature type="transmembrane region" description="Helical" evidence="8">
    <location>
        <begin position="25"/>
        <end position="43"/>
    </location>
</feature>
<keyword evidence="5 8" id="KW-0812">Transmembrane</keyword>
<evidence type="ECO:0000256" key="4">
    <source>
        <dbReference type="ARBA" id="ARBA00022519"/>
    </source>
</evidence>
<feature type="transmembrane region" description="Helical" evidence="8">
    <location>
        <begin position="282"/>
        <end position="300"/>
    </location>
</feature>
<sequence length="395" mass="42304">MMTAGPSGPAVFIQAPRMDASLRRFSLFYFCYYAALGAYTPYVGRWVDALGHGGYVVGGMLGLWYGTRILAPPAWAALTGRSTQPGLWFFAGCVLTLGCFAGFLFTRSAWALLAVMAVFGLFYNAVMPQFEAMTLTALGPRSDLYGRLRVWGSIGFLVVAGTYGALLDRFGGDAFPWLSLPLFAAMVLAAWLHRDDTPPAPADAGGDAGHLWKRPGVRRFLVVALLMQMGFGPFYVFYTLHLQANGHSGAVIGGLWAVGVLIEILMFWQAPRLIARYGASRLLLACLAVTVLRWLLTAFFADSLPIMVLAQATHALSFATFYACCMRLMADFFPGRRAGAGQSLFFGFSQGVGGVLGAAMAALAWESAGGGELAFALGAAVTAAAWGVYAPRARK</sequence>
<dbReference type="Pfam" id="PF12832">
    <property type="entry name" value="MFS_1_like"/>
    <property type="match status" value="1"/>
</dbReference>
<keyword evidence="6 8" id="KW-1133">Transmembrane helix</keyword>
<feature type="transmembrane region" description="Helical" evidence="8">
    <location>
        <begin position="371"/>
        <end position="389"/>
    </location>
</feature>
<organism evidence="10 11">
    <name type="scientific">Arenimonas terrae</name>
    <dbReference type="NCBI Taxonomy" id="2546226"/>
    <lineage>
        <taxon>Bacteria</taxon>
        <taxon>Pseudomonadati</taxon>
        <taxon>Pseudomonadota</taxon>
        <taxon>Gammaproteobacteria</taxon>
        <taxon>Lysobacterales</taxon>
        <taxon>Lysobacteraceae</taxon>
        <taxon>Arenimonas</taxon>
    </lineage>
</organism>
<feature type="domain" description="Major facilitator superfamily associated" evidence="9">
    <location>
        <begin position="23"/>
        <end position="368"/>
    </location>
</feature>
<evidence type="ECO:0000256" key="8">
    <source>
        <dbReference type="SAM" id="Phobius"/>
    </source>
</evidence>
<evidence type="ECO:0000256" key="6">
    <source>
        <dbReference type="ARBA" id="ARBA00022989"/>
    </source>
</evidence>
<reference evidence="10 11" key="1">
    <citation type="submission" date="2019-03" db="EMBL/GenBank/DDBJ databases">
        <title>Arenimonas daejeonensis sp. nov., isolated from compost.</title>
        <authorList>
            <person name="Jeon C.O."/>
        </authorList>
    </citation>
    <scope>NUCLEOTIDE SEQUENCE [LARGE SCALE GENOMIC DNA]</scope>
    <source>
        <strain evidence="10 11">R29</strain>
    </source>
</reference>
<dbReference type="GO" id="GO:0005886">
    <property type="term" value="C:plasma membrane"/>
    <property type="evidence" value="ECO:0007669"/>
    <property type="project" value="UniProtKB-SubCell"/>
</dbReference>
<feature type="transmembrane region" description="Helical" evidence="8">
    <location>
        <begin position="250"/>
        <end position="270"/>
    </location>
</feature>
<dbReference type="InterPro" id="IPR024989">
    <property type="entry name" value="MFS_assoc_dom"/>
</dbReference>
<keyword evidence="2" id="KW-0813">Transport</keyword>
<evidence type="ECO:0000256" key="2">
    <source>
        <dbReference type="ARBA" id="ARBA00022448"/>
    </source>
</evidence>
<feature type="transmembrane region" description="Helical" evidence="8">
    <location>
        <begin position="174"/>
        <end position="192"/>
    </location>
</feature>
<keyword evidence="3" id="KW-1003">Cell membrane</keyword>
<accession>A0A5C4RU53</accession>
<evidence type="ECO:0000313" key="11">
    <source>
        <dbReference type="Proteomes" id="UP000305760"/>
    </source>
</evidence>
<dbReference type="AlphaFoldDB" id="A0A5C4RU53"/>